<dbReference type="OrthoDB" id="9806524at2"/>
<dbReference type="Proteomes" id="UP000094849">
    <property type="component" value="Unassembled WGS sequence"/>
</dbReference>
<evidence type="ECO:0000313" key="2">
    <source>
        <dbReference type="Proteomes" id="UP000094849"/>
    </source>
</evidence>
<dbReference type="InterPro" id="IPR010836">
    <property type="entry name" value="SapC"/>
</dbReference>
<dbReference type="Pfam" id="PF07277">
    <property type="entry name" value="SapC"/>
    <property type="match status" value="1"/>
</dbReference>
<comment type="caution">
    <text evidence="1">The sequence shown here is derived from an EMBL/GenBank/DDBJ whole genome shotgun (WGS) entry which is preliminary data.</text>
</comment>
<protein>
    <recommendedName>
        <fullName evidence="3">Multidrug transporter</fullName>
    </recommendedName>
</protein>
<accession>A0A1E2UU76</accession>
<dbReference type="STRING" id="1818881.A3196_15125"/>
<reference evidence="1 2" key="1">
    <citation type="submission" date="2016-03" db="EMBL/GenBank/DDBJ databases">
        <title>Chemosynthetic sulphur-oxidizing symbionts of marine invertebrate animals are capable of nitrogen fixation.</title>
        <authorList>
            <person name="Petersen J.M."/>
            <person name="Kemper A."/>
            <person name="Gruber-Vodicka H."/>
            <person name="Cardini U."/>
            <person name="Geest Mvander."/>
            <person name="Kleiner M."/>
            <person name="Bulgheresi S."/>
            <person name="Fussmann M."/>
            <person name="Herbold C."/>
            <person name="Seah B.K.B."/>
            <person name="Antony C.Paul."/>
            <person name="Liu D."/>
            <person name="Belitz A."/>
            <person name="Weber M."/>
        </authorList>
    </citation>
    <scope>NUCLEOTIDE SEQUENCE [LARGE SCALE GENOMIC DNA]</scope>
    <source>
        <strain evidence="1">G_D</strain>
    </source>
</reference>
<gene>
    <name evidence="1" type="ORF">A3196_15125</name>
</gene>
<organism evidence="1 2">
    <name type="scientific">Candidatus Thiodiazotropha endoloripes</name>
    <dbReference type="NCBI Taxonomy" id="1818881"/>
    <lineage>
        <taxon>Bacteria</taxon>
        <taxon>Pseudomonadati</taxon>
        <taxon>Pseudomonadota</taxon>
        <taxon>Gammaproteobacteria</taxon>
        <taxon>Chromatiales</taxon>
        <taxon>Sedimenticolaceae</taxon>
        <taxon>Candidatus Thiodiazotropha</taxon>
    </lineage>
</organism>
<name>A0A1E2UU76_9GAMM</name>
<evidence type="ECO:0008006" key="3">
    <source>
        <dbReference type="Google" id="ProtNLM"/>
    </source>
</evidence>
<keyword evidence="2" id="KW-1185">Reference proteome</keyword>
<sequence>MLDERQLPLGYKTLVSLDKNIHGQLGIARPDDYSFSASQHVIMVTWMEMINASRDYPLIFIAAGRAENLMPVILTGVNDGENLYVNSDGSWHEECYIPATIRRYPFYTFPYPEQEEDQRRLALFVDETALSDESNHFFDSDGNPTPYWQDLENFVADLDGELQQTESFMQILQDLELLEQFNYKVSLDGKEYTGKPGMLRISEAKLNELPADKLKALQENGSLARIHAHLISLKNFDRLYKLKTKAYGTA</sequence>
<evidence type="ECO:0000313" key="1">
    <source>
        <dbReference type="EMBL" id="ODB97974.1"/>
    </source>
</evidence>
<dbReference type="RefSeq" id="WP_069005947.1">
    <property type="nucleotide sequence ID" value="NZ_LVJW01000003.1"/>
</dbReference>
<dbReference type="AlphaFoldDB" id="A0A1E2UU76"/>
<dbReference type="EMBL" id="LVJZ01000003">
    <property type="protein sequence ID" value="ODB97974.1"/>
    <property type="molecule type" value="Genomic_DNA"/>
</dbReference>
<proteinExistence type="predicted"/>